<name>A0A2J8IJX7_PANTR</name>
<dbReference type="InterPro" id="IPR051093">
    <property type="entry name" value="Neuroligin/BSAL"/>
</dbReference>
<dbReference type="Gene3D" id="3.40.50.1820">
    <property type="entry name" value="alpha/beta hydrolase"/>
    <property type="match status" value="1"/>
</dbReference>
<evidence type="ECO:0000259" key="2">
    <source>
        <dbReference type="Pfam" id="PF00135"/>
    </source>
</evidence>
<dbReference type="PANTHER" id="PTHR43903">
    <property type="entry name" value="NEUROLIGIN"/>
    <property type="match status" value="1"/>
</dbReference>
<evidence type="ECO:0000313" key="4">
    <source>
        <dbReference type="Proteomes" id="UP000236370"/>
    </source>
</evidence>
<dbReference type="EMBL" id="NBAG03002055">
    <property type="protein sequence ID" value="PNI10823.1"/>
    <property type="molecule type" value="Genomic_DNA"/>
</dbReference>
<comment type="similarity">
    <text evidence="1">Belongs to the type-B carboxylesterase/lipase family.</text>
</comment>
<evidence type="ECO:0000256" key="1">
    <source>
        <dbReference type="ARBA" id="ARBA00005964"/>
    </source>
</evidence>
<feature type="domain" description="Carboxylesterase type B" evidence="2">
    <location>
        <begin position="105"/>
        <end position="164"/>
    </location>
</feature>
<sequence>KVAHLAGCNHNSTQILVNCLRALSGAKVMRVSNKMRFLQLNFQRDPEENITKEQVPLVVEEYLDNVNEHDWKMLRNRMMDIVQDATFVYATLQTAHYHRGLSMGKEKALSLRMMKYWANFARTGNPNDGNLPCWPRYNKDEKYLQLDFTTRVGMKLKEKKMAFWMSLYQSQRPEKQRQF</sequence>
<dbReference type="SUPFAM" id="SSF53474">
    <property type="entry name" value="alpha/beta-Hydrolases"/>
    <property type="match status" value="1"/>
</dbReference>
<dbReference type="AlphaFoldDB" id="A0A2J8IJX7"/>
<dbReference type="Proteomes" id="UP000236370">
    <property type="component" value="Unassembled WGS sequence"/>
</dbReference>
<dbReference type="Pfam" id="PF00135">
    <property type="entry name" value="COesterase"/>
    <property type="match status" value="1"/>
</dbReference>
<dbReference type="InterPro" id="IPR029058">
    <property type="entry name" value="AB_hydrolase_fold"/>
</dbReference>
<dbReference type="InterPro" id="IPR002018">
    <property type="entry name" value="CarbesteraseB"/>
</dbReference>
<feature type="non-terminal residue" evidence="3">
    <location>
        <position position="1"/>
    </location>
</feature>
<proteinExistence type="inferred from homology"/>
<comment type="caution">
    <text evidence="3">The sequence shown here is derived from an EMBL/GenBank/DDBJ whole genome shotgun (WGS) entry which is preliminary data.</text>
</comment>
<protein>
    <submittedName>
        <fullName evidence="3">CES4A isoform 11</fullName>
    </submittedName>
</protein>
<evidence type="ECO:0000313" key="3">
    <source>
        <dbReference type="EMBL" id="PNI10823.1"/>
    </source>
</evidence>
<accession>A0A2J8IJX7</accession>
<dbReference type="ESTHER" id="pantr-h2qba7">
    <property type="family name" value="Carb_B_Chordata"/>
</dbReference>
<organism evidence="3 4">
    <name type="scientific">Pan troglodytes</name>
    <name type="common">Chimpanzee</name>
    <dbReference type="NCBI Taxonomy" id="9598"/>
    <lineage>
        <taxon>Eukaryota</taxon>
        <taxon>Metazoa</taxon>
        <taxon>Chordata</taxon>
        <taxon>Craniata</taxon>
        <taxon>Vertebrata</taxon>
        <taxon>Euteleostomi</taxon>
        <taxon>Mammalia</taxon>
        <taxon>Eutheria</taxon>
        <taxon>Euarchontoglires</taxon>
        <taxon>Primates</taxon>
        <taxon>Haplorrhini</taxon>
        <taxon>Catarrhini</taxon>
        <taxon>Hominidae</taxon>
        <taxon>Pan</taxon>
    </lineage>
</organism>
<reference evidence="3 4" key="1">
    <citation type="submission" date="2017-12" db="EMBL/GenBank/DDBJ databases">
        <title>High-resolution comparative analysis of great ape genomes.</title>
        <authorList>
            <person name="Pollen A."/>
            <person name="Hastie A."/>
            <person name="Hormozdiari F."/>
            <person name="Dougherty M."/>
            <person name="Liu R."/>
            <person name="Chaisson M."/>
            <person name="Hoppe E."/>
            <person name="Hill C."/>
            <person name="Pang A."/>
            <person name="Hillier L."/>
            <person name="Baker C."/>
            <person name="Armstrong J."/>
            <person name="Shendure J."/>
            <person name="Paten B."/>
            <person name="Wilson R."/>
            <person name="Chao H."/>
            <person name="Schneider V."/>
            <person name="Ventura M."/>
            <person name="Kronenberg Z."/>
            <person name="Murali S."/>
            <person name="Gordon D."/>
            <person name="Cantsilieris S."/>
            <person name="Munson K."/>
            <person name="Nelson B."/>
            <person name="Raja A."/>
            <person name="Underwood J."/>
            <person name="Diekhans M."/>
            <person name="Fiddes I."/>
            <person name="Haussler D."/>
            <person name="Eichler E."/>
        </authorList>
    </citation>
    <scope>NUCLEOTIDE SEQUENCE [LARGE SCALE GENOMIC DNA]</scope>
    <source>
        <strain evidence="3">Yerkes chimp pedigree #C0471</strain>
    </source>
</reference>
<gene>
    <name evidence="3" type="ORF">CK820_G0056705</name>
</gene>